<dbReference type="SUPFAM" id="SSF53474">
    <property type="entry name" value="alpha/beta-Hydrolases"/>
    <property type="match status" value="1"/>
</dbReference>
<dbReference type="RefSeq" id="WP_089007125.1">
    <property type="nucleotide sequence ID" value="NZ_LT607411.1"/>
</dbReference>
<dbReference type="Gene3D" id="3.40.50.1820">
    <property type="entry name" value="alpha/beta hydrolase"/>
    <property type="match status" value="1"/>
</dbReference>
<dbReference type="PANTHER" id="PTHR43194">
    <property type="entry name" value="HYDROLASE ALPHA/BETA FOLD FAMILY"/>
    <property type="match status" value="1"/>
</dbReference>
<dbReference type="InterPro" id="IPR029058">
    <property type="entry name" value="AB_hydrolase_fold"/>
</dbReference>
<feature type="domain" description="AB hydrolase-1" evidence="1">
    <location>
        <begin position="21"/>
        <end position="253"/>
    </location>
</feature>
<dbReference type="Proteomes" id="UP000198242">
    <property type="component" value="Chromosome I"/>
</dbReference>
<dbReference type="InterPro" id="IPR050228">
    <property type="entry name" value="Carboxylesterase_BioH"/>
</dbReference>
<sequence>MTVTDPARVAYDDLGTGGPALLFLPGWCGDRTVFDPLLPRVARHRRAIAMDLPDHGESERTEADFGTGEVVADAIALLERTGVEQVVPVGLSHAGWAAIELRRRLGADRVPAIVLLDWMVLGPPPGFLDALAGLQQPQAWEQVRSALFAMWTTGIDVAPLHDYIAGMAAYGFRHWRRAGREISAAFAAEGTPLAALERLDVPSPTLHLYAQPADDAVLAAQQAYGAEHPWFRVHRLAARSHFPMFEVPDEVATAIEDFLCTVR</sequence>
<keyword evidence="3" id="KW-1185">Reference proteome</keyword>
<proteinExistence type="predicted"/>
<accession>A0A1C4XKK7</accession>
<organism evidence="2 3">
    <name type="scientific">Micromonospora viridifaciens</name>
    <dbReference type="NCBI Taxonomy" id="1881"/>
    <lineage>
        <taxon>Bacteria</taxon>
        <taxon>Bacillati</taxon>
        <taxon>Actinomycetota</taxon>
        <taxon>Actinomycetes</taxon>
        <taxon>Micromonosporales</taxon>
        <taxon>Micromonosporaceae</taxon>
        <taxon>Micromonospora</taxon>
    </lineage>
</organism>
<name>A0A1C4XKK7_MICVI</name>
<reference evidence="3" key="1">
    <citation type="submission" date="2016-06" db="EMBL/GenBank/DDBJ databases">
        <authorList>
            <person name="Varghese N."/>
            <person name="Submissions Spin"/>
        </authorList>
    </citation>
    <scope>NUCLEOTIDE SEQUENCE [LARGE SCALE GENOMIC DNA]</scope>
    <source>
        <strain evidence="3">DSM 43909</strain>
    </source>
</reference>
<protein>
    <submittedName>
        <fullName evidence="2">Pimeloyl-ACP methyl ester carboxylesterase</fullName>
    </submittedName>
</protein>
<dbReference type="PANTHER" id="PTHR43194:SF5">
    <property type="entry name" value="PIMELOYL-[ACYL-CARRIER PROTEIN] METHYL ESTER ESTERASE"/>
    <property type="match status" value="1"/>
</dbReference>
<evidence type="ECO:0000313" key="3">
    <source>
        <dbReference type="Proteomes" id="UP000198242"/>
    </source>
</evidence>
<dbReference type="EMBL" id="LT607411">
    <property type="protein sequence ID" value="SCF09015.1"/>
    <property type="molecule type" value="Genomic_DNA"/>
</dbReference>
<dbReference type="AlphaFoldDB" id="A0A1C4XKK7"/>
<dbReference type="GO" id="GO:0003824">
    <property type="term" value="F:catalytic activity"/>
    <property type="evidence" value="ECO:0007669"/>
    <property type="project" value="UniProtKB-ARBA"/>
</dbReference>
<dbReference type="InterPro" id="IPR000073">
    <property type="entry name" value="AB_hydrolase_1"/>
</dbReference>
<gene>
    <name evidence="2" type="ORF">GA0074695_3397</name>
</gene>
<dbReference type="Gene3D" id="1.10.210.20">
    <property type="match status" value="1"/>
</dbReference>
<dbReference type="OrthoDB" id="3291142at2"/>
<evidence type="ECO:0000313" key="2">
    <source>
        <dbReference type="EMBL" id="SCF09015.1"/>
    </source>
</evidence>
<dbReference type="Pfam" id="PF12697">
    <property type="entry name" value="Abhydrolase_6"/>
    <property type="match status" value="1"/>
</dbReference>
<evidence type="ECO:0000259" key="1">
    <source>
        <dbReference type="Pfam" id="PF12697"/>
    </source>
</evidence>